<reference evidence="2" key="1">
    <citation type="journal article" date="2023" name="G3 (Bethesda)">
        <title>Genome assembly and association tests identify interacting loci associated with vigor, precocity, and sex in interspecific pistachio rootstocks.</title>
        <authorList>
            <person name="Palmer W."/>
            <person name="Jacygrad E."/>
            <person name="Sagayaradj S."/>
            <person name="Cavanaugh K."/>
            <person name="Han R."/>
            <person name="Bertier L."/>
            <person name="Beede B."/>
            <person name="Kafkas S."/>
            <person name="Golino D."/>
            <person name="Preece J."/>
            <person name="Michelmore R."/>
        </authorList>
    </citation>
    <scope>NUCLEOTIDE SEQUENCE [LARGE SCALE GENOMIC DNA]</scope>
</reference>
<dbReference type="Proteomes" id="UP001163603">
    <property type="component" value="Chromosome 13"/>
</dbReference>
<evidence type="ECO:0000313" key="1">
    <source>
        <dbReference type="EMBL" id="KAJ0014736.1"/>
    </source>
</evidence>
<sequence length="536" mass="57985">MERERLEEGLLLPRSSLPEPRPILHSLGNGSGSDCGSGIPQGDSSATTAVILSTLVAICGSFCSGCCGICDSNSSMETMDSIQRPNLKGLGLSIGRIVMPADPKSGYSSPAESGIMEDLGLSVAAFSVFGSLLTVGGVIGSLINGKVADLIGRRGAMWLSEFFFIVGWLLIAFSKDAWSLDLGRLSLGIGIGLIAYVAPVYIAEITPKNIRGGFTAANQFMIAFGLSLMYFIGTVVSWRTLALIGAVPGLLQVVGLFFIPESPRWLAKIGRENELEATLQRLRGKYADVSQEADDIRYYTETFERDSEARFFNLFQRRYAYSLVVGVGLLIFQQLGGTNAICYYASSIFEDADFSSTFGTISMAIIQLPSVALSVLLIDKSGRRPLLMASTIGMCISCFIIGLAFCMQDLNHWKGITPWLVYIGIMVIPFIYVCNQGFSVGYSIGMAGLPWVVLSEIFPINIKGTAGSLATVLNWSSSWVVSFTFNFMMDYWSTGGAFFIFAGFCASAVLFTAFLVPETKGRTLEELQASITHFTD</sequence>
<organism evidence="1 2">
    <name type="scientific">Pistacia integerrima</name>
    <dbReference type="NCBI Taxonomy" id="434235"/>
    <lineage>
        <taxon>Eukaryota</taxon>
        <taxon>Viridiplantae</taxon>
        <taxon>Streptophyta</taxon>
        <taxon>Embryophyta</taxon>
        <taxon>Tracheophyta</taxon>
        <taxon>Spermatophyta</taxon>
        <taxon>Magnoliopsida</taxon>
        <taxon>eudicotyledons</taxon>
        <taxon>Gunneridae</taxon>
        <taxon>Pentapetalae</taxon>
        <taxon>rosids</taxon>
        <taxon>malvids</taxon>
        <taxon>Sapindales</taxon>
        <taxon>Anacardiaceae</taxon>
        <taxon>Pistacia</taxon>
    </lineage>
</organism>
<keyword evidence="2" id="KW-1185">Reference proteome</keyword>
<proteinExistence type="predicted"/>
<evidence type="ECO:0000313" key="2">
    <source>
        <dbReference type="Proteomes" id="UP001163603"/>
    </source>
</evidence>
<accession>A0ACC0XFB6</accession>
<gene>
    <name evidence="1" type="ORF">Pint_19958</name>
</gene>
<name>A0ACC0XFB6_9ROSI</name>
<protein>
    <submittedName>
        <fullName evidence="1">Uncharacterized protein</fullName>
    </submittedName>
</protein>
<comment type="caution">
    <text evidence="1">The sequence shown here is derived from an EMBL/GenBank/DDBJ whole genome shotgun (WGS) entry which is preliminary data.</text>
</comment>
<dbReference type="EMBL" id="CM047748">
    <property type="protein sequence ID" value="KAJ0014736.1"/>
    <property type="molecule type" value="Genomic_DNA"/>
</dbReference>